<dbReference type="InterPro" id="IPR005135">
    <property type="entry name" value="Endo/exonuclease/phosphatase"/>
</dbReference>
<evidence type="ECO:0000259" key="1">
    <source>
        <dbReference type="Pfam" id="PF03372"/>
    </source>
</evidence>
<dbReference type="Pfam" id="PF03372">
    <property type="entry name" value="Exo_endo_phos"/>
    <property type="match status" value="1"/>
</dbReference>
<comment type="caution">
    <text evidence="2">The sequence shown here is derived from an EMBL/GenBank/DDBJ whole genome shotgun (WGS) entry which is preliminary data.</text>
</comment>
<evidence type="ECO:0000313" key="2">
    <source>
        <dbReference type="EMBL" id="NYS23809.1"/>
    </source>
</evidence>
<dbReference type="InterPro" id="IPR036691">
    <property type="entry name" value="Endo/exonu/phosph_ase_sf"/>
</dbReference>
<reference evidence="2 3" key="1">
    <citation type="journal article" date="2000" name="Arch. Microbiol.">
        <title>Rhodobaca bogoriensis gen. nov. and sp. nov., an alkaliphilic purple nonsulfur bacterium from African Rift Valley soda lakes.</title>
        <authorList>
            <person name="Milford A.D."/>
            <person name="Achenbach L.A."/>
            <person name="Jung D.O."/>
            <person name="Madigan M.T."/>
        </authorList>
    </citation>
    <scope>NUCLEOTIDE SEQUENCE [LARGE SCALE GENOMIC DNA]</scope>
    <source>
        <strain evidence="2 3">2376</strain>
    </source>
</reference>
<keyword evidence="2" id="KW-0255">Endonuclease</keyword>
<feature type="domain" description="Endonuclease/exonuclease/phosphatase" evidence="1">
    <location>
        <begin position="4"/>
        <end position="270"/>
    </location>
</feature>
<dbReference type="EMBL" id="JACBXS010000003">
    <property type="protein sequence ID" value="NYS23809.1"/>
    <property type="molecule type" value="Genomic_DNA"/>
</dbReference>
<accession>A0A7Z0KWK2</accession>
<sequence>MRIVTFNVQNLRLRRAAGRPRFDGARDLDTPGDDTPAAGALDLADRRLTAQVLAHAQADVIALQEVFDQETLDYFHDHLLRAAGAPHYPHRLCRRGNDGGGRNLALLSRRSWASVQSHAQLMAADFGDSNPPGTAPETPVFRRDCLSVRLDALTLFLCHFKAPWPDPAAAWPVRALEARALRWLIDTRLGKDPQALWLIAGDLNEPSGPGAPGSALAPLVADGFAVDLMARMPDAARWTFHEPGNGRYGRPDALLASPALARRFPHARPTILREGLSQNAARHAGTRLQDVGKHRPHASDHAAVLIDLPGL</sequence>
<dbReference type="GO" id="GO:0004527">
    <property type="term" value="F:exonuclease activity"/>
    <property type="evidence" value="ECO:0007669"/>
    <property type="project" value="UniProtKB-KW"/>
</dbReference>
<keyword evidence="3" id="KW-1185">Reference proteome</keyword>
<dbReference type="Gene3D" id="3.60.10.10">
    <property type="entry name" value="Endonuclease/exonuclease/phosphatase"/>
    <property type="match status" value="1"/>
</dbReference>
<protein>
    <submittedName>
        <fullName evidence="2">Endonuclease/exonuclease/phosphatase family protein</fullName>
    </submittedName>
</protein>
<organism evidence="2 3">
    <name type="scientific">Rhabdonatronobacter sediminivivens</name>
    <dbReference type="NCBI Taxonomy" id="2743469"/>
    <lineage>
        <taxon>Bacteria</taxon>
        <taxon>Pseudomonadati</taxon>
        <taxon>Pseudomonadota</taxon>
        <taxon>Alphaproteobacteria</taxon>
        <taxon>Rhodobacterales</taxon>
        <taxon>Paracoccaceae</taxon>
        <taxon>Rhabdonatronobacter</taxon>
    </lineage>
</organism>
<keyword evidence="2" id="KW-0378">Hydrolase</keyword>
<evidence type="ECO:0000313" key="3">
    <source>
        <dbReference type="Proteomes" id="UP000529417"/>
    </source>
</evidence>
<dbReference type="Proteomes" id="UP000529417">
    <property type="component" value="Unassembled WGS sequence"/>
</dbReference>
<dbReference type="SUPFAM" id="SSF56219">
    <property type="entry name" value="DNase I-like"/>
    <property type="match status" value="1"/>
</dbReference>
<keyword evidence="2" id="KW-0269">Exonuclease</keyword>
<name>A0A7Z0KWK2_9RHOB</name>
<proteinExistence type="predicted"/>
<gene>
    <name evidence="2" type="ORF">HUK65_02310</name>
</gene>
<dbReference type="RefSeq" id="WP_179904514.1">
    <property type="nucleotide sequence ID" value="NZ_JACBXS010000003.1"/>
</dbReference>
<keyword evidence="2" id="KW-0540">Nuclease</keyword>
<dbReference type="AlphaFoldDB" id="A0A7Z0KWK2"/>
<dbReference type="GO" id="GO:0004519">
    <property type="term" value="F:endonuclease activity"/>
    <property type="evidence" value="ECO:0007669"/>
    <property type="project" value="UniProtKB-KW"/>
</dbReference>